<dbReference type="Proteomes" id="UP000013085">
    <property type="component" value="Unassembled WGS sequence"/>
</dbReference>
<dbReference type="CDD" id="cd00082">
    <property type="entry name" value="HisKA"/>
    <property type="match status" value="1"/>
</dbReference>
<dbReference type="SUPFAM" id="SSF55874">
    <property type="entry name" value="ATPase domain of HSP90 chaperone/DNA topoisomerase II/histidine kinase"/>
    <property type="match status" value="1"/>
</dbReference>
<comment type="caution">
    <text evidence="18">The sequence shown here is derived from an EMBL/GenBank/DDBJ whole genome shotgun (WGS) entry which is preliminary data.</text>
</comment>
<dbReference type="SUPFAM" id="SSF47384">
    <property type="entry name" value="Homodimeric domain of signal transducing histidine kinase"/>
    <property type="match status" value="1"/>
</dbReference>
<dbReference type="Pfam" id="PF00512">
    <property type="entry name" value="HisKA"/>
    <property type="match status" value="1"/>
</dbReference>
<comment type="catalytic activity">
    <reaction evidence="1">
        <text>ATP + protein L-histidine = ADP + protein N-phospho-L-histidine.</text>
        <dbReference type="EC" id="2.7.13.3"/>
    </reaction>
</comment>
<feature type="transmembrane region" description="Helical" evidence="15">
    <location>
        <begin position="58"/>
        <end position="81"/>
    </location>
</feature>
<keyword evidence="12" id="KW-0902">Two-component regulatory system</keyword>
<evidence type="ECO:0000256" key="9">
    <source>
        <dbReference type="ARBA" id="ARBA00022777"/>
    </source>
</evidence>
<evidence type="ECO:0000256" key="3">
    <source>
        <dbReference type="ARBA" id="ARBA00012438"/>
    </source>
</evidence>
<dbReference type="RefSeq" id="WP_002586843.1">
    <property type="nucleotide sequence ID" value="NZ_KB850987.1"/>
</dbReference>
<dbReference type="FunFam" id="3.30.565.10:FF:000013">
    <property type="entry name" value="Two-component sensor histidine kinase"/>
    <property type="match status" value="1"/>
</dbReference>
<proteinExistence type="predicted"/>
<dbReference type="InterPro" id="IPR003594">
    <property type="entry name" value="HATPase_dom"/>
</dbReference>
<evidence type="ECO:0000256" key="13">
    <source>
        <dbReference type="ARBA" id="ARBA00023136"/>
    </source>
</evidence>
<dbReference type="InterPro" id="IPR050398">
    <property type="entry name" value="HssS/ArlS-like"/>
</dbReference>
<dbReference type="CDD" id="cd06225">
    <property type="entry name" value="HAMP"/>
    <property type="match status" value="1"/>
</dbReference>
<dbReference type="CDD" id="cd00075">
    <property type="entry name" value="HATPase"/>
    <property type="match status" value="1"/>
</dbReference>
<dbReference type="Gene3D" id="6.10.340.10">
    <property type="match status" value="1"/>
</dbReference>
<evidence type="ECO:0000259" key="17">
    <source>
        <dbReference type="PROSITE" id="PS50885"/>
    </source>
</evidence>
<dbReference type="SMART" id="SM00304">
    <property type="entry name" value="HAMP"/>
    <property type="match status" value="1"/>
</dbReference>
<gene>
    <name evidence="18" type="ORF">HMPREF1090_00735</name>
</gene>
<evidence type="ECO:0000256" key="14">
    <source>
        <dbReference type="SAM" id="Coils"/>
    </source>
</evidence>
<dbReference type="InterPro" id="IPR003661">
    <property type="entry name" value="HisK_dim/P_dom"/>
</dbReference>
<dbReference type="FunFam" id="1.10.287.130:FF:000008">
    <property type="entry name" value="Two-component sensor histidine kinase"/>
    <property type="match status" value="1"/>
</dbReference>
<dbReference type="PANTHER" id="PTHR45528:SF1">
    <property type="entry name" value="SENSOR HISTIDINE KINASE CPXA"/>
    <property type="match status" value="1"/>
</dbReference>
<evidence type="ECO:0000256" key="12">
    <source>
        <dbReference type="ARBA" id="ARBA00023012"/>
    </source>
</evidence>
<evidence type="ECO:0000256" key="1">
    <source>
        <dbReference type="ARBA" id="ARBA00000085"/>
    </source>
</evidence>
<evidence type="ECO:0000256" key="8">
    <source>
        <dbReference type="ARBA" id="ARBA00022741"/>
    </source>
</evidence>
<protein>
    <recommendedName>
        <fullName evidence="3">histidine kinase</fullName>
        <ecNumber evidence="3">2.7.13.3</ecNumber>
    </recommendedName>
</protein>
<keyword evidence="9 18" id="KW-0418">Kinase</keyword>
<dbReference type="Pfam" id="PF00672">
    <property type="entry name" value="HAMP"/>
    <property type="match status" value="1"/>
</dbReference>
<keyword evidence="14" id="KW-0175">Coiled coil</keyword>
<dbReference type="SUPFAM" id="SSF158472">
    <property type="entry name" value="HAMP domain-like"/>
    <property type="match status" value="1"/>
</dbReference>
<dbReference type="GeneID" id="57962403"/>
<dbReference type="PANTHER" id="PTHR45528">
    <property type="entry name" value="SENSOR HISTIDINE KINASE CPXA"/>
    <property type="match status" value="1"/>
</dbReference>
<reference evidence="18 19" key="1">
    <citation type="submission" date="2013-01" db="EMBL/GenBank/DDBJ databases">
        <title>The Genome Sequence of Clostridium clostridioforme 90A8.</title>
        <authorList>
            <consortium name="The Broad Institute Genome Sequencing Platform"/>
            <person name="Earl A."/>
            <person name="Ward D."/>
            <person name="Feldgarden M."/>
            <person name="Gevers D."/>
            <person name="Courvalin P."/>
            <person name="Lambert T."/>
            <person name="Walker B."/>
            <person name="Young S.K."/>
            <person name="Zeng Q."/>
            <person name="Gargeya S."/>
            <person name="Fitzgerald M."/>
            <person name="Haas B."/>
            <person name="Abouelleil A."/>
            <person name="Alvarado L."/>
            <person name="Arachchi H.M."/>
            <person name="Berlin A.M."/>
            <person name="Chapman S.B."/>
            <person name="Dewar J."/>
            <person name="Goldberg J."/>
            <person name="Griggs A."/>
            <person name="Gujja S."/>
            <person name="Hansen M."/>
            <person name="Howarth C."/>
            <person name="Imamovic A."/>
            <person name="Larimer J."/>
            <person name="McCowan C."/>
            <person name="Murphy C."/>
            <person name="Neiman D."/>
            <person name="Pearson M."/>
            <person name="Priest M."/>
            <person name="Roberts A."/>
            <person name="Saif S."/>
            <person name="Shea T."/>
            <person name="Sisk P."/>
            <person name="Sykes S."/>
            <person name="Wortman J."/>
            <person name="Nusbaum C."/>
            <person name="Birren B."/>
        </authorList>
    </citation>
    <scope>NUCLEOTIDE SEQUENCE [LARGE SCALE GENOMIC DNA]</scope>
    <source>
        <strain evidence="18 19">90A8</strain>
    </source>
</reference>
<dbReference type="HOGENOM" id="CLU_000445_89_3_9"/>
<evidence type="ECO:0000256" key="11">
    <source>
        <dbReference type="ARBA" id="ARBA00022989"/>
    </source>
</evidence>
<evidence type="ECO:0000256" key="15">
    <source>
        <dbReference type="SAM" id="Phobius"/>
    </source>
</evidence>
<dbReference type="InterPro" id="IPR036890">
    <property type="entry name" value="HATPase_C_sf"/>
</dbReference>
<keyword evidence="7 15" id="KW-0812">Transmembrane</keyword>
<feature type="domain" description="HAMP" evidence="17">
    <location>
        <begin position="86"/>
        <end position="135"/>
    </location>
</feature>
<dbReference type="InterPro" id="IPR036097">
    <property type="entry name" value="HisK_dim/P_sf"/>
</dbReference>
<evidence type="ECO:0000313" key="18">
    <source>
        <dbReference type="EMBL" id="ENZ19351.1"/>
    </source>
</evidence>
<organism evidence="18 19">
    <name type="scientific">[Clostridium] clostridioforme 90A8</name>
    <dbReference type="NCBI Taxonomy" id="999408"/>
    <lineage>
        <taxon>Bacteria</taxon>
        <taxon>Bacillati</taxon>
        <taxon>Bacillota</taxon>
        <taxon>Clostridia</taxon>
        <taxon>Lachnospirales</taxon>
        <taxon>Lachnospiraceae</taxon>
        <taxon>Enterocloster</taxon>
    </lineage>
</organism>
<dbReference type="SMART" id="SM00388">
    <property type="entry name" value="HisKA"/>
    <property type="match status" value="1"/>
</dbReference>
<dbReference type="PRINTS" id="PR00344">
    <property type="entry name" value="BCTRLSENSOR"/>
</dbReference>
<dbReference type="Gene3D" id="3.30.565.10">
    <property type="entry name" value="Histidine kinase-like ATPase, C-terminal domain"/>
    <property type="match status" value="1"/>
</dbReference>
<keyword evidence="5" id="KW-0597">Phosphoprotein</keyword>
<evidence type="ECO:0000313" key="19">
    <source>
        <dbReference type="Proteomes" id="UP000013085"/>
    </source>
</evidence>
<dbReference type="InterPro" id="IPR005467">
    <property type="entry name" value="His_kinase_dom"/>
</dbReference>
<evidence type="ECO:0000256" key="4">
    <source>
        <dbReference type="ARBA" id="ARBA00022475"/>
    </source>
</evidence>
<dbReference type="Pfam" id="PF02518">
    <property type="entry name" value="HATPase_c"/>
    <property type="match status" value="1"/>
</dbReference>
<keyword evidence="6" id="KW-0808">Transferase</keyword>
<dbReference type="PROSITE" id="PS50885">
    <property type="entry name" value="HAMP"/>
    <property type="match status" value="1"/>
</dbReference>
<accession>A0A0E2HFH4</accession>
<dbReference type="InterPro" id="IPR003660">
    <property type="entry name" value="HAMP_dom"/>
</dbReference>
<evidence type="ECO:0000256" key="5">
    <source>
        <dbReference type="ARBA" id="ARBA00022553"/>
    </source>
</evidence>
<evidence type="ECO:0000256" key="2">
    <source>
        <dbReference type="ARBA" id="ARBA00004651"/>
    </source>
</evidence>
<keyword evidence="11 15" id="KW-1133">Transmembrane helix</keyword>
<comment type="subcellular location">
    <subcellularLocation>
        <location evidence="2">Cell membrane</location>
        <topology evidence="2">Multi-pass membrane protein</topology>
    </subcellularLocation>
</comment>
<keyword evidence="10" id="KW-0067">ATP-binding</keyword>
<dbReference type="SMART" id="SM00387">
    <property type="entry name" value="HATPase_c"/>
    <property type="match status" value="1"/>
</dbReference>
<dbReference type="GO" id="GO:0005524">
    <property type="term" value="F:ATP binding"/>
    <property type="evidence" value="ECO:0007669"/>
    <property type="project" value="UniProtKB-KW"/>
</dbReference>
<dbReference type="PROSITE" id="PS50109">
    <property type="entry name" value="HIS_KIN"/>
    <property type="match status" value="1"/>
</dbReference>
<dbReference type="PATRIC" id="fig|999408.3.peg.784"/>
<evidence type="ECO:0000256" key="7">
    <source>
        <dbReference type="ARBA" id="ARBA00022692"/>
    </source>
</evidence>
<name>A0A0E2HFH4_9FIRM</name>
<dbReference type="AlphaFoldDB" id="A0A0E2HFH4"/>
<dbReference type="PROSITE" id="PS51257">
    <property type="entry name" value="PROKAR_LIPOPROTEIN"/>
    <property type="match status" value="1"/>
</dbReference>
<dbReference type="GO" id="GO:0005886">
    <property type="term" value="C:plasma membrane"/>
    <property type="evidence" value="ECO:0007669"/>
    <property type="project" value="UniProtKB-SubCell"/>
</dbReference>
<keyword evidence="4" id="KW-1003">Cell membrane</keyword>
<evidence type="ECO:0000256" key="6">
    <source>
        <dbReference type="ARBA" id="ARBA00022679"/>
    </source>
</evidence>
<feature type="domain" description="Histidine kinase" evidence="16">
    <location>
        <begin position="150"/>
        <end position="367"/>
    </location>
</feature>
<sequence length="378" mass="42328">MKSDMSRRYHTRVITNIIYSAVISCLVEIFLVTNVSMIARYMEESGRMNRLLQAVLDYHVAVVLVYVVSGLALFAVTFMILQEPYIRYISNISDAVQSISEGNLNTTIDVIGDDEFSSMAANLNRMVEDIRELMDKERESERTKNELITNVAHDLRTPLTSIIGYLELLAGNSKIPAEMQHKYIEIAYGKARRLEKLIEDLFGFTKLNYGRISMHVSQLDVVKLLGQLLEEAYPNFVEKNLSYDLQSNVPAKIITADGNLLARLFDNLIGNAIKYGADGKRVLVKILAQEDVVTVSITNYGYVIPPEELPLIFNKFYRVEQSRSSSTGGTGLGLAIAKEIVDMHGGTINVTSDLDGTVFTVKLQVNFDINKENFGTIS</sequence>
<dbReference type="GO" id="GO:0000155">
    <property type="term" value="F:phosphorelay sensor kinase activity"/>
    <property type="evidence" value="ECO:0007669"/>
    <property type="project" value="InterPro"/>
</dbReference>
<dbReference type="EC" id="2.7.13.3" evidence="3"/>
<feature type="transmembrane region" description="Helical" evidence="15">
    <location>
        <begin position="12"/>
        <end position="38"/>
    </location>
</feature>
<evidence type="ECO:0000256" key="10">
    <source>
        <dbReference type="ARBA" id="ARBA00022840"/>
    </source>
</evidence>
<keyword evidence="8" id="KW-0547">Nucleotide-binding</keyword>
<dbReference type="Gene3D" id="1.10.287.130">
    <property type="match status" value="1"/>
</dbReference>
<keyword evidence="13 15" id="KW-0472">Membrane</keyword>
<dbReference type="InterPro" id="IPR004358">
    <property type="entry name" value="Sig_transdc_His_kin-like_C"/>
</dbReference>
<dbReference type="EMBL" id="AGYR01000005">
    <property type="protein sequence ID" value="ENZ19351.1"/>
    <property type="molecule type" value="Genomic_DNA"/>
</dbReference>
<feature type="coiled-coil region" evidence="14">
    <location>
        <begin position="120"/>
        <end position="150"/>
    </location>
</feature>
<evidence type="ECO:0000259" key="16">
    <source>
        <dbReference type="PROSITE" id="PS50109"/>
    </source>
</evidence>